<keyword evidence="8" id="KW-0175">Coiled coil</keyword>
<dbReference type="GO" id="GO:0005737">
    <property type="term" value="C:cytoplasm"/>
    <property type="evidence" value="ECO:0007669"/>
    <property type="project" value="UniProtKB-SubCell"/>
</dbReference>
<dbReference type="InterPro" id="IPR051632">
    <property type="entry name" value="Rho_GEF"/>
</dbReference>
<keyword evidence="3" id="KW-0597">Phosphoprotein</keyword>
<dbReference type="GO" id="GO:0071875">
    <property type="term" value="P:adrenergic receptor signaling pathway"/>
    <property type="evidence" value="ECO:0007669"/>
    <property type="project" value="TreeGrafter"/>
</dbReference>
<dbReference type="PANTHER" id="PTHR13944">
    <property type="entry name" value="AGAP007712-PA"/>
    <property type="match status" value="1"/>
</dbReference>
<evidence type="ECO:0000259" key="9">
    <source>
        <dbReference type="PROSITE" id="PS50010"/>
    </source>
</evidence>
<evidence type="ECO:0000256" key="1">
    <source>
        <dbReference type="ARBA" id="ARBA00004496"/>
    </source>
</evidence>
<dbReference type="InterPro" id="IPR000219">
    <property type="entry name" value="DH_dom"/>
</dbReference>
<evidence type="ECO:0000256" key="4">
    <source>
        <dbReference type="ARBA" id="ARBA00022658"/>
    </source>
</evidence>
<keyword evidence="5" id="KW-0479">Metal-binding</keyword>
<protein>
    <recommendedName>
        <fullName evidence="9">DH domain-containing protein</fullName>
    </recommendedName>
</protein>
<dbReference type="Pfam" id="PF00621">
    <property type="entry name" value="RhoGEF"/>
    <property type="match status" value="1"/>
</dbReference>
<evidence type="ECO:0000313" key="11">
    <source>
        <dbReference type="Proteomes" id="UP000694427"/>
    </source>
</evidence>
<dbReference type="SUPFAM" id="SSF48065">
    <property type="entry name" value="DBL homology domain (DH-domain)"/>
    <property type="match status" value="1"/>
</dbReference>
<reference evidence="10" key="1">
    <citation type="submission" date="2025-08" db="UniProtKB">
        <authorList>
            <consortium name="Ensembl"/>
        </authorList>
    </citation>
    <scope>IDENTIFICATION</scope>
</reference>
<keyword evidence="7" id="KW-0862">Zinc</keyword>
<sequence>MVDSRLMGDFETEVKELEADSWSLTVDKKYLKQLKKDVIKRQDVIYELIQTEMHHLRTLRIMSDVYSKGLLTDLQLEGQMVEKMFPMLEDLLELHSFFFSALLEKKKEGKLEGTDGFIINRIGDVLVSQFSDFNAENMKKIYGRFCSRHSEAVNFYKELHARDKHFQAFIRVNKKMSSSVVRRLGIPECILLVTQRITKYPVLLQRILQHTKDLNNLISEGSCDSEECSDSCCKFCKL</sequence>
<keyword evidence="11" id="KW-1185">Reference proteome</keyword>
<evidence type="ECO:0000256" key="6">
    <source>
        <dbReference type="ARBA" id="ARBA00022771"/>
    </source>
</evidence>
<dbReference type="GO" id="GO:0016020">
    <property type="term" value="C:membrane"/>
    <property type="evidence" value="ECO:0007669"/>
    <property type="project" value="TreeGrafter"/>
</dbReference>
<evidence type="ECO:0000256" key="7">
    <source>
        <dbReference type="ARBA" id="ARBA00022833"/>
    </source>
</evidence>
<dbReference type="GO" id="GO:0043123">
    <property type="term" value="P:positive regulation of canonical NF-kappaB signal transduction"/>
    <property type="evidence" value="ECO:0007669"/>
    <property type="project" value="TreeGrafter"/>
</dbReference>
<evidence type="ECO:0000256" key="2">
    <source>
        <dbReference type="ARBA" id="ARBA00022490"/>
    </source>
</evidence>
<accession>A0A8C1G8X5</accession>
<dbReference type="PROSITE" id="PS50010">
    <property type="entry name" value="DH_2"/>
    <property type="match status" value="1"/>
</dbReference>
<dbReference type="Ensembl" id="ENSCCRT00010006166.1">
    <property type="protein sequence ID" value="ENSCCRP00010005707.1"/>
    <property type="gene ID" value="ENSCCRG00010002315.1"/>
</dbReference>
<dbReference type="GO" id="GO:0005085">
    <property type="term" value="F:guanyl-nucleotide exchange factor activity"/>
    <property type="evidence" value="ECO:0007669"/>
    <property type="project" value="UniProtKB-KW"/>
</dbReference>
<evidence type="ECO:0000256" key="8">
    <source>
        <dbReference type="ARBA" id="ARBA00023054"/>
    </source>
</evidence>
<dbReference type="CDD" id="cd00160">
    <property type="entry name" value="RhoGEF"/>
    <property type="match status" value="1"/>
</dbReference>
<dbReference type="Proteomes" id="UP000694427">
    <property type="component" value="Unplaced"/>
</dbReference>
<evidence type="ECO:0000256" key="5">
    <source>
        <dbReference type="ARBA" id="ARBA00022723"/>
    </source>
</evidence>
<dbReference type="AlphaFoldDB" id="A0A8C1G8X5"/>
<dbReference type="GO" id="GO:0015629">
    <property type="term" value="C:actin cytoskeleton"/>
    <property type="evidence" value="ECO:0007669"/>
    <property type="project" value="TreeGrafter"/>
</dbReference>
<dbReference type="GO" id="GO:0005078">
    <property type="term" value="F:MAP-kinase scaffold activity"/>
    <property type="evidence" value="ECO:0007669"/>
    <property type="project" value="TreeGrafter"/>
</dbReference>
<organism evidence="10 11">
    <name type="scientific">Cyprinus carpio</name>
    <name type="common">Common carp</name>
    <dbReference type="NCBI Taxonomy" id="7962"/>
    <lineage>
        <taxon>Eukaryota</taxon>
        <taxon>Metazoa</taxon>
        <taxon>Chordata</taxon>
        <taxon>Craniata</taxon>
        <taxon>Vertebrata</taxon>
        <taxon>Euteleostomi</taxon>
        <taxon>Actinopterygii</taxon>
        <taxon>Neopterygii</taxon>
        <taxon>Teleostei</taxon>
        <taxon>Ostariophysi</taxon>
        <taxon>Cypriniformes</taxon>
        <taxon>Cyprinidae</taxon>
        <taxon>Cyprininae</taxon>
        <taxon>Cyprinus</taxon>
    </lineage>
</organism>
<reference evidence="10" key="2">
    <citation type="submission" date="2025-09" db="UniProtKB">
        <authorList>
            <consortium name="Ensembl"/>
        </authorList>
    </citation>
    <scope>IDENTIFICATION</scope>
</reference>
<evidence type="ECO:0000313" key="10">
    <source>
        <dbReference type="Ensembl" id="ENSCCRP00010005707.1"/>
    </source>
</evidence>
<evidence type="ECO:0000256" key="3">
    <source>
        <dbReference type="ARBA" id="ARBA00022553"/>
    </source>
</evidence>
<dbReference type="FunFam" id="1.20.900.10:FF:000004">
    <property type="entry name" value="Rho guanine nucleotide exchange factor 2"/>
    <property type="match status" value="1"/>
</dbReference>
<proteinExistence type="predicted"/>
<feature type="domain" description="DH" evidence="9">
    <location>
        <begin position="40"/>
        <end position="217"/>
    </location>
</feature>
<keyword evidence="2" id="KW-0963">Cytoplasm</keyword>
<name>A0A8C1G8X5_CYPCA</name>
<keyword evidence="6" id="KW-0863">Zinc-finger</keyword>
<comment type="subcellular location">
    <subcellularLocation>
        <location evidence="1">Cytoplasm</location>
    </subcellularLocation>
</comment>
<dbReference type="GO" id="GO:0008270">
    <property type="term" value="F:zinc ion binding"/>
    <property type="evidence" value="ECO:0007669"/>
    <property type="project" value="UniProtKB-KW"/>
</dbReference>
<dbReference type="SMART" id="SM00325">
    <property type="entry name" value="RhoGEF"/>
    <property type="match status" value="1"/>
</dbReference>
<dbReference type="InterPro" id="IPR035899">
    <property type="entry name" value="DBL_dom_sf"/>
</dbReference>
<dbReference type="PANTHER" id="PTHR13944:SF18">
    <property type="entry name" value="A-KINASE ANCHOR PROTEIN 13"/>
    <property type="match status" value="1"/>
</dbReference>
<keyword evidence="4" id="KW-0344">Guanine-nucleotide releasing factor</keyword>
<dbReference type="Gene3D" id="1.20.900.10">
    <property type="entry name" value="Dbl homology (DH) domain"/>
    <property type="match status" value="1"/>
</dbReference>
<dbReference type="GO" id="GO:0035023">
    <property type="term" value="P:regulation of Rho protein signal transduction"/>
    <property type="evidence" value="ECO:0007669"/>
    <property type="project" value="TreeGrafter"/>
</dbReference>